<evidence type="ECO:0000313" key="2">
    <source>
        <dbReference type="EMBL" id="MEW9623945.1"/>
    </source>
</evidence>
<feature type="transmembrane region" description="Helical" evidence="1">
    <location>
        <begin position="44"/>
        <end position="63"/>
    </location>
</feature>
<keyword evidence="1" id="KW-0812">Transmembrane</keyword>
<dbReference type="EMBL" id="JBFOHL010000005">
    <property type="protein sequence ID" value="MEW9623945.1"/>
    <property type="molecule type" value="Genomic_DNA"/>
</dbReference>
<dbReference type="Proteomes" id="UP001556170">
    <property type="component" value="Unassembled WGS sequence"/>
</dbReference>
<gene>
    <name evidence="2" type="ORF">ABQJ56_06850</name>
</gene>
<organism evidence="2 3">
    <name type="scientific">Rhodanobacter geophilus</name>
    <dbReference type="NCBI Taxonomy" id="3162488"/>
    <lineage>
        <taxon>Bacteria</taxon>
        <taxon>Pseudomonadati</taxon>
        <taxon>Pseudomonadota</taxon>
        <taxon>Gammaproteobacteria</taxon>
        <taxon>Lysobacterales</taxon>
        <taxon>Rhodanobacteraceae</taxon>
        <taxon>Rhodanobacter</taxon>
    </lineage>
</organism>
<name>A0ABV3QMX0_9GAMM</name>
<sequence length="71" mass="7847">MRWLRSLLAVLLAAGVTLFGAWLVMLWSDAGAPSPADFARQHPALGAVFGVLSTLVVLMSALWQRRRRKSR</sequence>
<accession>A0ABV3QMX0</accession>
<protein>
    <submittedName>
        <fullName evidence="2">Uncharacterized protein</fullName>
    </submittedName>
</protein>
<keyword evidence="1" id="KW-0472">Membrane</keyword>
<keyword evidence="3" id="KW-1185">Reference proteome</keyword>
<evidence type="ECO:0000256" key="1">
    <source>
        <dbReference type="SAM" id="Phobius"/>
    </source>
</evidence>
<dbReference type="RefSeq" id="WP_367844254.1">
    <property type="nucleotide sequence ID" value="NZ_JBFOHL010000005.1"/>
</dbReference>
<comment type="caution">
    <text evidence="2">The sequence shown here is derived from an EMBL/GenBank/DDBJ whole genome shotgun (WGS) entry which is preliminary data.</text>
</comment>
<evidence type="ECO:0000313" key="3">
    <source>
        <dbReference type="Proteomes" id="UP001556170"/>
    </source>
</evidence>
<keyword evidence="1" id="KW-1133">Transmembrane helix</keyword>
<proteinExistence type="predicted"/>
<reference evidence="2 3" key="1">
    <citation type="submission" date="2024-06" db="EMBL/GenBank/DDBJ databases">
        <authorList>
            <person name="Woo H."/>
        </authorList>
    </citation>
    <scope>NUCLEOTIDE SEQUENCE [LARGE SCALE GENOMIC DNA]</scope>
    <source>
        <strain evidence="2 3">S2-g</strain>
    </source>
</reference>